<dbReference type="PANTHER" id="PTHR43004">
    <property type="entry name" value="TRK SYSTEM POTASSIUM UPTAKE PROTEIN"/>
    <property type="match status" value="1"/>
</dbReference>
<comment type="caution">
    <text evidence="6">The sequence shown here is derived from an EMBL/GenBank/DDBJ whole genome shotgun (WGS) entry which is preliminary data.</text>
</comment>
<protein>
    <recommendedName>
        <fullName evidence="5">FAD-binding domain-containing protein</fullName>
    </recommendedName>
</protein>
<keyword evidence="7" id="KW-1185">Reference proteome</keyword>
<dbReference type="Pfam" id="PF01494">
    <property type="entry name" value="FAD_binding_3"/>
    <property type="match status" value="1"/>
</dbReference>
<dbReference type="PANTHER" id="PTHR43004:SF19">
    <property type="entry name" value="BINDING MONOOXYGENASE, PUTATIVE (JCVI)-RELATED"/>
    <property type="match status" value="1"/>
</dbReference>
<feature type="region of interest" description="Disordered" evidence="4">
    <location>
        <begin position="393"/>
        <end position="412"/>
    </location>
</feature>
<evidence type="ECO:0000256" key="2">
    <source>
        <dbReference type="ARBA" id="ARBA00022630"/>
    </source>
</evidence>
<organism evidence="6 7">
    <name type="scientific">Pseudonocardia asaccharolytica DSM 44247 = NBRC 16224</name>
    <dbReference type="NCBI Taxonomy" id="1123024"/>
    <lineage>
        <taxon>Bacteria</taxon>
        <taxon>Bacillati</taxon>
        <taxon>Actinomycetota</taxon>
        <taxon>Actinomycetes</taxon>
        <taxon>Pseudonocardiales</taxon>
        <taxon>Pseudonocardiaceae</taxon>
        <taxon>Pseudonocardia</taxon>
    </lineage>
</organism>
<dbReference type="STRING" id="1123024.GCA_000423625_01702"/>
<dbReference type="Gene3D" id="3.30.70.2450">
    <property type="match status" value="1"/>
</dbReference>
<dbReference type="InterPro" id="IPR050641">
    <property type="entry name" value="RIFMO-like"/>
</dbReference>
<reference evidence="6 7" key="1">
    <citation type="submission" date="2019-07" db="EMBL/GenBank/DDBJ databases">
        <title>Whole genome shotgun sequence of Pseudonocardia asaccharolytica NBRC 16224.</title>
        <authorList>
            <person name="Hosoyama A."/>
            <person name="Uohara A."/>
            <person name="Ohji S."/>
            <person name="Ichikawa N."/>
        </authorList>
    </citation>
    <scope>NUCLEOTIDE SEQUENCE [LARGE SCALE GENOMIC DNA]</scope>
    <source>
        <strain evidence="6 7">NBRC 16224</strain>
    </source>
</reference>
<dbReference type="Gene3D" id="3.40.30.120">
    <property type="match status" value="1"/>
</dbReference>
<dbReference type="AlphaFoldDB" id="A0A511D5K8"/>
<dbReference type="InterPro" id="IPR002938">
    <property type="entry name" value="FAD-bd"/>
</dbReference>
<evidence type="ECO:0000313" key="6">
    <source>
        <dbReference type="EMBL" id="GEL18864.1"/>
    </source>
</evidence>
<gene>
    <name evidence="6" type="ORF">PA7_27010</name>
</gene>
<dbReference type="GO" id="GO:0016709">
    <property type="term" value="F:oxidoreductase activity, acting on paired donors, with incorporation or reduction of molecular oxygen, NAD(P)H as one donor, and incorporation of one atom of oxygen"/>
    <property type="evidence" value="ECO:0007669"/>
    <property type="project" value="UniProtKB-ARBA"/>
</dbReference>
<proteinExistence type="predicted"/>
<name>A0A511D5K8_9PSEU</name>
<comment type="cofactor">
    <cofactor evidence="1">
        <name>FAD</name>
        <dbReference type="ChEBI" id="CHEBI:57692"/>
    </cofactor>
</comment>
<dbReference type="GO" id="GO:0071949">
    <property type="term" value="F:FAD binding"/>
    <property type="evidence" value="ECO:0007669"/>
    <property type="project" value="InterPro"/>
</dbReference>
<sequence>MVGAGPAGLALALQAHAHGARVRIVERRPETFRPSRALVVHPRTLEVLRPLGVVDALLARADRAPRAQLHLGSRVVDVRLADLAIPDTAYPHLSLLRQADVEAVLGAALAERDVIVEHGIELLGLRDSADGPVVTLRSAAGVTETVCRFVAGCDGAGSTVRSATGIGWRGAPYREEIVLADVELAADLTPDVVHVVAGGHGLLFVFAIGERATWRLLATRPARAETADPRVPVTELQRLLDEAGLDGSITELAWSSRVRVAHRLADRYRRGAVFLAGDAAHTHSPAAAQGMNTGIQDAANLGWKLAYAADSIRPEALLDSYGHERRPVARQVLALTHLVFWAEAATNPVAVFLRGRLAPGAAGLLPTVLRRRRLIAEAVRVLSGLRVGYPRSALSVTGTPPPRGGPRAGDRLPDAAVSCEGRRTRLHELTARPGVHILLHRDAAPPRVGGPRLHVHRLTNMPGRGLLAVRPDGYVGLCTGEADDAGLSGWLARIGAGGG</sequence>
<keyword evidence="3" id="KW-0274">FAD</keyword>
<evidence type="ECO:0000259" key="5">
    <source>
        <dbReference type="Pfam" id="PF01494"/>
    </source>
</evidence>
<dbReference type="SUPFAM" id="SSF51905">
    <property type="entry name" value="FAD/NAD(P)-binding domain"/>
    <property type="match status" value="1"/>
</dbReference>
<evidence type="ECO:0000256" key="4">
    <source>
        <dbReference type="SAM" id="MobiDB-lite"/>
    </source>
</evidence>
<evidence type="ECO:0000313" key="7">
    <source>
        <dbReference type="Proteomes" id="UP000321328"/>
    </source>
</evidence>
<dbReference type="InterPro" id="IPR036188">
    <property type="entry name" value="FAD/NAD-bd_sf"/>
</dbReference>
<evidence type="ECO:0000256" key="1">
    <source>
        <dbReference type="ARBA" id="ARBA00001974"/>
    </source>
</evidence>
<feature type="domain" description="FAD-binding" evidence="5">
    <location>
        <begin position="2"/>
        <end position="334"/>
    </location>
</feature>
<accession>A0A511D5K8</accession>
<keyword evidence="2" id="KW-0285">Flavoprotein</keyword>
<evidence type="ECO:0000256" key="3">
    <source>
        <dbReference type="ARBA" id="ARBA00022827"/>
    </source>
</evidence>
<dbReference type="EMBL" id="BJVI01000026">
    <property type="protein sequence ID" value="GEL18864.1"/>
    <property type="molecule type" value="Genomic_DNA"/>
</dbReference>
<dbReference type="Gene3D" id="3.50.50.60">
    <property type="entry name" value="FAD/NAD(P)-binding domain"/>
    <property type="match status" value="1"/>
</dbReference>
<dbReference type="Proteomes" id="UP000321328">
    <property type="component" value="Unassembled WGS sequence"/>
</dbReference>
<dbReference type="PRINTS" id="PR00420">
    <property type="entry name" value="RNGMNOXGNASE"/>
</dbReference>